<dbReference type="SFLD" id="SFLDG01067">
    <property type="entry name" value="SPASM/twitch_domain_containing"/>
    <property type="match status" value="1"/>
</dbReference>
<dbReference type="PANTHER" id="PTHR43273">
    <property type="entry name" value="ANAEROBIC SULFATASE-MATURATING ENZYME HOMOLOG ASLB-RELATED"/>
    <property type="match status" value="1"/>
</dbReference>
<dbReference type="InterPro" id="IPR058240">
    <property type="entry name" value="rSAM_sf"/>
</dbReference>
<dbReference type="PROSITE" id="PS51918">
    <property type="entry name" value="RADICAL_SAM"/>
    <property type="match status" value="1"/>
</dbReference>
<dbReference type="SUPFAM" id="SSF102114">
    <property type="entry name" value="Radical SAM enzymes"/>
    <property type="match status" value="1"/>
</dbReference>
<sequence length="397" mass="45031">MTVVDMNPDVQAESYPLLDLPSFGPIRLVVIQPTSFCNLNCDYCYLPDRQSKNQLSPDLIDPMFKAIFTSQFLKQDFSVCWHAGEPLAVPISFYEDVFERIRAADDQYNKTPCQIKQTLQTNATLINQAWCDLFKRHQVHVGVSIDGPAFLHDAHRKTRTGLGTHASTMRGIAYLQQNGIDFNVITVLTENSLDYADEIFQFFMDHGITDVGFNMEETEGIHRNSSLNQAAVEAPYQAFIQRFWELVAQTGGKFKLREFEEICSLIYQGDRMTTTEMNRPFAIVNIDHQGNFSTFDPELLSIKTETYGDFVLGNVLHDTFESSCYTDKFLHMYQDISAGIELCRQSCQYFGVCGGGAGSNKYWENGTFRSTETNACKNRIKVVTDVVLDALENAWSV</sequence>
<keyword evidence="3" id="KW-0408">Iron</keyword>
<evidence type="ECO:0000313" key="7">
    <source>
        <dbReference type="Proteomes" id="UP000707356"/>
    </source>
</evidence>
<proteinExistence type="predicted"/>
<keyword evidence="1" id="KW-0949">S-adenosyl-L-methionine</keyword>
<gene>
    <name evidence="6" type="primary">grrM</name>
    <name evidence="6" type="ORF">KME07_08965</name>
</gene>
<reference evidence="6" key="1">
    <citation type="submission" date="2021-05" db="EMBL/GenBank/DDBJ databases">
        <authorList>
            <person name="Pietrasiak N."/>
            <person name="Ward R."/>
            <person name="Stajich J.E."/>
            <person name="Kurbessoian T."/>
        </authorList>
    </citation>
    <scope>NUCLEOTIDE SEQUENCE</scope>
    <source>
        <strain evidence="6">GSE-TBD4-15B</strain>
    </source>
</reference>
<evidence type="ECO:0000256" key="3">
    <source>
        <dbReference type="ARBA" id="ARBA00023004"/>
    </source>
</evidence>
<protein>
    <submittedName>
        <fullName evidence="6">GRRM system radical SAM/SPASM domain protein</fullName>
    </submittedName>
</protein>
<accession>A0A951U5J5</accession>
<dbReference type="EMBL" id="JAHHHV010000049">
    <property type="protein sequence ID" value="MBW4465557.1"/>
    <property type="molecule type" value="Genomic_DNA"/>
</dbReference>
<reference evidence="6" key="2">
    <citation type="journal article" date="2022" name="Microbiol. Resour. Announc.">
        <title>Metagenome Sequencing to Explore Phylogenomics of Terrestrial Cyanobacteria.</title>
        <authorList>
            <person name="Ward R.D."/>
            <person name="Stajich J.E."/>
            <person name="Johansen J.R."/>
            <person name="Huntemann M."/>
            <person name="Clum A."/>
            <person name="Foster B."/>
            <person name="Foster B."/>
            <person name="Roux S."/>
            <person name="Palaniappan K."/>
            <person name="Varghese N."/>
            <person name="Mukherjee S."/>
            <person name="Reddy T.B.K."/>
            <person name="Daum C."/>
            <person name="Copeland A."/>
            <person name="Chen I.A."/>
            <person name="Ivanova N.N."/>
            <person name="Kyrpides N.C."/>
            <person name="Shapiro N."/>
            <person name="Eloe-Fadrosh E.A."/>
            <person name="Pietrasiak N."/>
        </authorList>
    </citation>
    <scope>NUCLEOTIDE SEQUENCE</scope>
    <source>
        <strain evidence="6">GSE-TBD4-15B</strain>
    </source>
</reference>
<keyword evidence="2" id="KW-0479">Metal-binding</keyword>
<dbReference type="Gene3D" id="3.20.20.70">
    <property type="entry name" value="Aldolase class I"/>
    <property type="match status" value="1"/>
</dbReference>
<evidence type="ECO:0000256" key="1">
    <source>
        <dbReference type="ARBA" id="ARBA00022691"/>
    </source>
</evidence>
<dbReference type="CDD" id="cd01335">
    <property type="entry name" value="Radical_SAM"/>
    <property type="match status" value="1"/>
</dbReference>
<dbReference type="GO" id="GO:0016491">
    <property type="term" value="F:oxidoreductase activity"/>
    <property type="evidence" value="ECO:0007669"/>
    <property type="project" value="InterPro"/>
</dbReference>
<dbReference type="InterPro" id="IPR023867">
    <property type="entry name" value="Sulphatase_maturase_rSAM"/>
</dbReference>
<keyword evidence="4" id="KW-0411">Iron-sulfur</keyword>
<evidence type="ECO:0000256" key="4">
    <source>
        <dbReference type="ARBA" id="ARBA00023014"/>
    </source>
</evidence>
<dbReference type="AlphaFoldDB" id="A0A951U5J5"/>
<dbReference type="InterPro" id="IPR013785">
    <property type="entry name" value="Aldolase_TIM"/>
</dbReference>
<evidence type="ECO:0000259" key="5">
    <source>
        <dbReference type="PROSITE" id="PS51918"/>
    </source>
</evidence>
<dbReference type="PANTHER" id="PTHR43273:SF8">
    <property type="entry name" value="RADICAL SAM DOMAIN PROTEIN"/>
    <property type="match status" value="1"/>
</dbReference>
<organism evidence="6 7">
    <name type="scientific">Pegethrix bostrychoides GSE-TBD4-15B</name>
    <dbReference type="NCBI Taxonomy" id="2839662"/>
    <lineage>
        <taxon>Bacteria</taxon>
        <taxon>Bacillati</taxon>
        <taxon>Cyanobacteriota</taxon>
        <taxon>Cyanophyceae</taxon>
        <taxon>Oculatellales</taxon>
        <taxon>Oculatellaceae</taxon>
        <taxon>Pegethrix</taxon>
    </lineage>
</organism>
<comment type="caution">
    <text evidence="6">The sequence shown here is derived from an EMBL/GenBank/DDBJ whole genome shotgun (WGS) entry which is preliminary data.</text>
</comment>
<dbReference type="GO" id="GO:0046872">
    <property type="term" value="F:metal ion binding"/>
    <property type="evidence" value="ECO:0007669"/>
    <property type="project" value="UniProtKB-KW"/>
</dbReference>
<dbReference type="Proteomes" id="UP000707356">
    <property type="component" value="Unassembled WGS sequence"/>
</dbReference>
<dbReference type="SFLD" id="SFLDS00029">
    <property type="entry name" value="Radical_SAM"/>
    <property type="match status" value="1"/>
</dbReference>
<dbReference type="InterPro" id="IPR026357">
    <property type="entry name" value="rSAM_SPASM_GrrM_OscB"/>
</dbReference>
<evidence type="ECO:0000313" key="6">
    <source>
        <dbReference type="EMBL" id="MBW4465557.1"/>
    </source>
</evidence>
<dbReference type="SFLD" id="SFLDG01386">
    <property type="entry name" value="main_SPASM_domain-containing"/>
    <property type="match status" value="1"/>
</dbReference>
<dbReference type="SFLD" id="SFLDG01072">
    <property type="entry name" value="dehydrogenase_like"/>
    <property type="match status" value="1"/>
</dbReference>
<dbReference type="NCBIfam" id="TIGR04261">
    <property type="entry name" value="rSAM_GlyRichRpt"/>
    <property type="match status" value="1"/>
</dbReference>
<name>A0A951U5J5_9CYAN</name>
<evidence type="ECO:0000256" key="2">
    <source>
        <dbReference type="ARBA" id="ARBA00022723"/>
    </source>
</evidence>
<dbReference type="InterPro" id="IPR007197">
    <property type="entry name" value="rSAM"/>
</dbReference>
<feature type="domain" description="Radical SAM core" evidence="5">
    <location>
        <begin position="21"/>
        <end position="253"/>
    </location>
</feature>
<dbReference type="GO" id="GO:0051536">
    <property type="term" value="F:iron-sulfur cluster binding"/>
    <property type="evidence" value="ECO:0007669"/>
    <property type="project" value="UniProtKB-KW"/>
</dbReference>
<dbReference type="Pfam" id="PF04055">
    <property type="entry name" value="Radical_SAM"/>
    <property type="match status" value="1"/>
</dbReference>